<comment type="caution">
    <text evidence="1">The sequence shown here is derived from an EMBL/GenBank/DDBJ whole genome shotgun (WGS) entry which is preliminary data.</text>
</comment>
<name>G5R5F4_SALSE</name>
<evidence type="ECO:0000313" key="1">
    <source>
        <dbReference type="EMBL" id="EHC82734.1"/>
    </source>
</evidence>
<dbReference type="BioCyc" id="SENT913082:G120J-76-MONOMER"/>
<dbReference type="AlphaFoldDB" id="G5R5F4"/>
<dbReference type="EMBL" id="AFCU01001566">
    <property type="protein sequence ID" value="EHC82734.1"/>
    <property type="molecule type" value="Genomic_DNA"/>
</dbReference>
<protein>
    <submittedName>
        <fullName evidence="1">Uncharacterized protein</fullName>
    </submittedName>
</protein>
<reference evidence="1" key="1">
    <citation type="journal article" date="2011" name="BMC Genomics">
        <title>Genome sequencing reveals diversification of virulence factor content and possible host adaptation in distinct subpopulations of Salmonella enterica.</title>
        <authorList>
            <person name="den Bakker H.C."/>
            <person name="Moreno Switt A.I."/>
            <person name="Govoni G."/>
            <person name="Cummings C.A."/>
            <person name="Ranieri M.L."/>
            <person name="Degoricija L."/>
            <person name="Hoelzer K."/>
            <person name="Rodriguez-Rivera L.D."/>
            <person name="Brown S."/>
            <person name="Bolchacova E."/>
            <person name="Furtado M.R."/>
            <person name="Wiedmann M."/>
        </authorList>
    </citation>
    <scope>NUCLEOTIDE SEQUENCE [LARGE SCALE GENOMIC DNA]</scope>
    <source>
        <strain evidence="1">A4-543</strain>
    </source>
</reference>
<dbReference type="Proteomes" id="UP000005065">
    <property type="component" value="Unassembled WGS sequence"/>
</dbReference>
<organism evidence="1">
    <name type="scientific">Salmonella enterica subsp. enterica serovar Senftenberg str. A4-543</name>
    <dbReference type="NCBI Taxonomy" id="913082"/>
    <lineage>
        <taxon>Bacteria</taxon>
        <taxon>Pseudomonadati</taxon>
        <taxon>Pseudomonadota</taxon>
        <taxon>Gammaproteobacteria</taxon>
        <taxon>Enterobacterales</taxon>
        <taxon>Enterobacteriaceae</taxon>
        <taxon>Salmonella</taxon>
    </lineage>
</organism>
<dbReference type="PATRIC" id="fig|913082.3.peg.3767"/>
<proteinExistence type="predicted"/>
<sequence length="38" mass="4243">MWHTGCLKLWSESHANKIPVCLQHYVFPDIGAMGISAT</sequence>
<accession>G5R5F4</accession>
<gene>
    <name evidence="1" type="ORF">LTSESEN_4850</name>
</gene>